<reference evidence="2 3" key="1">
    <citation type="submission" date="2019-05" db="EMBL/GenBank/DDBJ databases">
        <title>Another draft genome of Portunus trituberculatus and its Hox gene families provides insights of decapod evolution.</title>
        <authorList>
            <person name="Jeong J.-H."/>
            <person name="Song I."/>
            <person name="Kim S."/>
            <person name="Choi T."/>
            <person name="Kim D."/>
            <person name="Ryu S."/>
            <person name="Kim W."/>
        </authorList>
    </citation>
    <scope>NUCLEOTIDE SEQUENCE [LARGE SCALE GENOMIC DNA]</scope>
    <source>
        <tissue evidence="2">Muscle</tissue>
    </source>
</reference>
<feature type="compositionally biased region" description="Basic and acidic residues" evidence="1">
    <location>
        <begin position="62"/>
        <end position="73"/>
    </location>
</feature>
<sequence length="73" mass="8147">MPPREERRCGRPEVDALPHNLDQEGEVEPALSPPDLGVPRRTPPSGENEAQGEGRHQQPRQEGQRENERCSVG</sequence>
<protein>
    <submittedName>
        <fullName evidence="2">Uncharacterized protein</fullName>
    </submittedName>
</protein>
<keyword evidence="3" id="KW-1185">Reference proteome</keyword>
<dbReference type="Proteomes" id="UP000324222">
    <property type="component" value="Unassembled WGS sequence"/>
</dbReference>
<accession>A0A5B7KC92</accession>
<proteinExistence type="predicted"/>
<evidence type="ECO:0000256" key="1">
    <source>
        <dbReference type="SAM" id="MobiDB-lite"/>
    </source>
</evidence>
<evidence type="ECO:0000313" key="2">
    <source>
        <dbReference type="EMBL" id="MPD02589.1"/>
    </source>
</evidence>
<dbReference type="EMBL" id="VSRR010132149">
    <property type="protein sequence ID" value="MPD02589.1"/>
    <property type="molecule type" value="Genomic_DNA"/>
</dbReference>
<comment type="caution">
    <text evidence="2">The sequence shown here is derived from an EMBL/GenBank/DDBJ whole genome shotgun (WGS) entry which is preliminary data.</text>
</comment>
<evidence type="ECO:0000313" key="3">
    <source>
        <dbReference type="Proteomes" id="UP000324222"/>
    </source>
</evidence>
<feature type="compositionally biased region" description="Basic and acidic residues" evidence="1">
    <location>
        <begin position="1"/>
        <end position="16"/>
    </location>
</feature>
<dbReference type="AlphaFoldDB" id="A0A5B7KC92"/>
<organism evidence="2 3">
    <name type="scientific">Portunus trituberculatus</name>
    <name type="common">Swimming crab</name>
    <name type="synonym">Neptunus trituberculatus</name>
    <dbReference type="NCBI Taxonomy" id="210409"/>
    <lineage>
        <taxon>Eukaryota</taxon>
        <taxon>Metazoa</taxon>
        <taxon>Ecdysozoa</taxon>
        <taxon>Arthropoda</taxon>
        <taxon>Crustacea</taxon>
        <taxon>Multicrustacea</taxon>
        <taxon>Malacostraca</taxon>
        <taxon>Eumalacostraca</taxon>
        <taxon>Eucarida</taxon>
        <taxon>Decapoda</taxon>
        <taxon>Pleocyemata</taxon>
        <taxon>Brachyura</taxon>
        <taxon>Eubrachyura</taxon>
        <taxon>Portunoidea</taxon>
        <taxon>Portunidae</taxon>
        <taxon>Portuninae</taxon>
        <taxon>Portunus</taxon>
    </lineage>
</organism>
<name>A0A5B7KC92_PORTR</name>
<gene>
    <name evidence="2" type="ORF">E2C01_098182</name>
</gene>
<feature type="region of interest" description="Disordered" evidence="1">
    <location>
        <begin position="1"/>
        <end position="73"/>
    </location>
</feature>